<keyword evidence="3" id="KW-1185">Reference proteome</keyword>
<evidence type="ECO:0000313" key="3">
    <source>
        <dbReference type="Proteomes" id="UP000249720"/>
    </source>
</evidence>
<dbReference type="OrthoDB" id="9811552at2"/>
<protein>
    <submittedName>
        <fullName evidence="2">Ribonuclease HI</fullName>
    </submittedName>
</protein>
<dbReference type="Gene3D" id="3.30.420.10">
    <property type="entry name" value="Ribonuclease H-like superfamily/Ribonuclease H"/>
    <property type="match status" value="2"/>
</dbReference>
<dbReference type="Pfam" id="PF00075">
    <property type="entry name" value="RNase_H"/>
    <property type="match status" value="2"/>
</dbReference>
<evidence type="ECO:0000313" key="2">
    <source>
        <dbReference type="EMBL" id="PZX62740.1"/>
    </source>
</evidence>
<dbReference type="EMBL" id="QKZV01000004">
    <property type="protein sequence ID" value="PZX62740.1"/>
    <property type="molecule type" value="Genomic_DNA"/>
</dbReference>
<dbReference type="GO" id="GO:0003676">
    <property type="term" value="F:nucleic acid binding"/>
    <property type="evidence" value="ECO:0007669"/>
    <property type="project" value="InterPro"/>
</dbReference>
<dbReference type="InterPro" id="IPR036397">
    <property type="entry name" value="RNaseH_sf"/>
</dbReference>
<feature type="domain" description="RNase H type-1" evidence="1">
    <location>
        <begin position="187"/>
        <end position="321"/>
    </location>
</feature>
<organism evidence="2 3">
    <name type="scientific">Hydrotalea sandarakina</name>
    <dbReference type="NCBI Taxonomy" id="1004304"/>
    <lineage>
        <taxon>Bacteria</taxon>
        <taxon>Pseudomonadati</taxon>
        <taxon>Bacteroidota</taxon>
        <taxon>Chitinophagia</taxon>
        <taxon>Chitinophagales</taxon>
        <taxon>Chitinophagaceae</taxon>
        <taxon>Hydrotalea</taxon>
    </lineage>
</organism>
<dbReference type="GO" id="GO:0004523">
    <property type="term" value="F:RNA-DNA hybrid ribonuclease activity"/>
    <property type="evidence" value="ECO:0007669"/>
    <property type="project" value="InterPro"/>
</dbReference>
<dbReference type="Proteomes" id="UP000249720">
    <property type="component" value="Unassembled WGS sequence"/>
</dbReference>
<name>A0A2W7RW89_9BACT</name>
<dbReference type="SUPFAM" id="SSF53098">
    <property type="entry name" value="Ribonuclease H-like"/>
    <property type="match status" value="2"/>
</dbReference>
<dbReference type="PROSITE" id="PS50879">
    <property type="entry name" value="RNASE_H_1"/>
    <property type="match status" value="2"/>
</dbReference>
<dbReference type="InterPro" id="IPR002156">
    <property type="entry name" value="RNaseH_domain"/>
</dbReference>
<comment type="caution">
    <text evidence="2">The sequence shown here is derived from an EMBL/GenBank/DDBJ whole genome shotgun (WGS) entry which is preliminary data.</text>
</comment>
<sequence>MTDEVKIFVYGSCHFSERLDSYEVVGNGGYGVVICTNGKRTEECSGGFSNTTNARMDIVGITEGLKRVTEPSNITVYLTNGYVIDTLTKGWLEKWKKKGFKKKKHVDLWLELDKVLTANSHSISFQHSRDVKFSKDFQQAELLGKTMSEKRNLPSDLKTMDNTVTDLFVATGDDASQNSDFEITDDEPILDSICVDASTISNPGPTEYRGVDTNTKKIIFDLKLEEATNNIGEFLAIVHALALYKKKGEELKIIYSDSLNAISWVKQKKCKTKYEKTDTNKKVFELIQRAETWLQNNHYDTKILKWDTAAWGQIPADYGRK</sequence>
<feature type="domain" description="RNase H type-1" evidence="1">
    <location>
        <begin position="1"/>
        <end position="149"/>
    </location>
</feature>
<accession>A0A2W7RW89</accession>
<gene>
    <name evidence="2" type="ORF">LX80_01434</name>
</gene>
<evidence type="ECO:0000259" key="1">
    <source>
        <dbReference type="PROSITE" id="PS50879"/>
    </source>
</evidence>
<reference evidence="2 3" key="1">
    <citation type="submission" date="2018-06" db="EMBL/GenBank/DDBJ databases">
        <title>Genomic Encyclopedia of Archaeal and Bacterial Type Strains, Phase II (KMG-II): from individual species to whole genera.</title>
        <authorList>
            <person name="Goeker M."/>
        </authorList>
    </citation>
    <scope>NUCLEOTIDE SEQUENCE [LARGE SCALE GENOMIC DNA]</scope>
    <source>
        <strain evidence="2 3">DSM 23241</strain>
    </source>
</reference>
<proteinExistence type="predicted"/>
<dbReference type="InterPro" id="IPR012337">
    <property type="entry name" value="RNaseH-like_sf"/>
</dbReference>
<dbReference type="AlphaFoldDB" id="A0A2W7RW89"/>
<dbReference type="RefSeq" id="WP_111294728.1">
    <property type="nucleotide sequence ID" value="NZ_QKZV01000004.1"/>
</dbReference>